<dbReference type="Gene3D" id="3.40.250.10">
    <property type="entry name" value="Rhodanese-like domain"/>
    <property type="match status" value="1"/>
</dbReference>
<reference evidence="2 3" key="1">
    <citation type="submission" date="2019-05" db="EMBL/GenBank/DDBJ databases">
        <title>Comparative genomics and metabolomics analyses of clavulanic acid producing Streptomyces species provides insight into specialized metabolism and evolution of beta-lactam biosynthetic gene clusters.</title>
        <authorList>
            <person name="Moore M.A."/>
            <person name="Cruz-Morales P."/>
            <person name="Barona Gomez F."/>
            <person name="Kapil T."/>
        </authorList>
    </citation>
    <scope>NUCLEOTIDE SEQUENCE [LARGE SCALE GENOMIC DNA]</scope>
    <source>
        <strain evidence="2 3">NRRL 5741</strain>
    </source>
</reference>
<dbReference type="Pfam" id="PF00581">
    <property type="entry name" value="Rhodanese"/>
    <property type="match status" value="1"/>
</dbReference>
<evidence type="ECO:0000313" key="3">
    <source>
        <dbReference type="Proteomes" id="UP000419138"/>
    </source>
</evidence>
<dbReference type="SUPFAM" id="SSF52821">
    <property type="entry name" value="Rhodanese/Cell cycle control phosphatase"/>
    <property type="match status" value="1"/>
</dbReference>
<feature type="domain" description="Rhodanese" evidence="1">
    <location>
        <begin position="23"/>
        <end position="112"/>
    </location>
</feature>
<dbReference type="PANTHER" id="PTHR43031">
    <property type="entry name" value="FAD-DEPENDENT OXIDOREDUCTASE"/>
    <property type="match status" value="1"/>
</dbReference>
<dbReference type="CDD" id="cd00158">
    <property type="entry name" value="RHOD"/>
    <property type="match status" value="1"/>
</dbReference>
<dbReference type="PANTHER" id="PTHR43031:SF1">
    <property type="entry name" value="PYRIDINE NUCLEOTIDE-DISULPHIDE OXIDOREDUCTASE"/>
    <property type="match status" value="1"/>
</dbReference>
<dbReference type="SMART" id="SM00450">
    <property type="entry name" value="RHOD"/>
    <property type="match status" value="1"/>
</dbReference>
<sequence>MIFSRWRTGPGRLTAAEAHRLLQEGSAVLLDVREQDEWQAGHAPGARHLPLSRLTAGAAAPGTPAGRRLVLICRSGHRSQQAARLLRARGTDAVDVTGGMTAWARKGLPVQSSAGSAGTVI</sequence>
<organism evidence="2 3">
    <name type="scientific">Streptomyces jumonjinensis</name>
    <dbReference type="NCBI Taxonomy" id="1945"/>
    <lineage>
        <taxon>Bacteria</taxon>
        <taxon>Bacillati</taxon>
        <taxon>Actinomycetota</taxon>
        <taxon>Actinomycetes</taxon>
        <taxon>Kitasatosporales</taxon>
        <taxon>Streptomycetaceae</taxon>
        <taxon>Streptomyces</taxon>
    </lineage>
</organism>
<dbReference type="EMBL" id="VCLA01000009">
    <property type="protein sequence ID" value="MQS98904.1"/>
    <property type="molecule type" value="Genomic_DNA"/>
</dbReference>
<dbReference type="OrthoDB" id="9800872at2"/>
<evidence type="ECO:0000313" key="2">
    <source>
        <dbReference type="EMBL" id="MQS98904.1"/>
    </source>
</evidence>
<dbReference type="InterPro" id="IPR036873">
    <property type="entry name" value="Rhodanese-like_dom_sf"/>
</dbReference>
<dbReference type="PROSITE" id="PS50206">
    <property type="entry name" value="RHODANESE_3"/>
    <property type="match status" value="1"/>
</dbReference>
<dbReference type="InterPro" id="IPR050229">
    <property type="entry name" value="GlpE_sulfurtransferase"/>
</dbReference>
<protein>
    <submittedName>
        <fullName evidence="2">Rhodanese-like domain-containing protein</fullName>
    </submittedName>
</protein>
<name>A0A646K9P3_STRJU</name>
<accession>A0A646K9P3</accession>
<dbReference type="AlphaFoldDB" id="A0A646K9P3"/>
<keyword evidence="3" id="KW-1185">Reference proteome</keyword>
<dbReference type="RefSeq" id="WP_153520638.1">
    <property type="nucleotide sequence ID" value="NZ_JBEPDZ010000003.1"/>
</dbReference>
<comment type="caution">
    <text evidence="2">The sequence shown here is derived from an EMBL/GenBank/DDBJ whole genome shotgun (WGS) entry which is preliminary data.</text>
</comment>
<gene>
    <name evidence="2" type="ORF">FF041_01410</name>
</gene>
<dbReference type="Proteomes" id="UP000419138">
    <property type="component" value="Unassembled WGS sequence"/>
</dbReference>
<evidence type="ECO:0000259" key="1">
    <source>
        <dbReference type="PROSITE" id="PS50206"/>
    </source>
</evidence>
<dbReference type="InterPro" id="IPR001763">
    <property type="entry name" value="Rhodanese-like_dom"/>
</dbReference>
<proteinExistence type="predicted"/>